<reference evidence="4 5" key="1">
    <citation type="submission" date="2020-10" db="EMBL/GenBank/DDBJ databases">
        <title>Novel species in genus Corynebacterium.</title>
        <authorList>
            <person name="Zhang G."/>
        </authorList>
    </citation>
    <scope>NUCLEOTIDE SEQUENCE [LARGE SCALE GENOMIC DNA]</scope>
    <source>
        <strain evidence="4 5">DSM 45110</strain>
    </source>
</reference>
<feature type="region of interest" description="Disordered" evidence="1">
    <location>
        <begin position="240"/>
        <end position="287"/>
    </location>
</feature>
<accession>A0ABR9ZGU8</accession>
<sequence length="565" mass="57041">MSFAFSTRRHIAAVTTAATVTLGMGLLPVAMESTGAVADAQSCLLGQKTVQAGSLGWRVSEKWMEYMAKPFVIGKISGSAWNGNQFVFAPKAEGTTGMGGQGTVKFAGDMHFNGHAGALDMNLTDVTMKINGNMAQIFVDYVTTDPENRVAGLLGQKVSREDVPIVDVTLNKAADFNSDSVDLAGKTILTPEGAKLFGSYEAGMEFAPTAGTLSMGVGCKTGVLPTTPIAAANVPAAGNAAAAPAPANTGNGGGQASHSVSGQSQSQAQAQTQAPAQVPAQGAGGDDAAVCSGTGAVGVTSSKAQWGVRESFRNYLTSSTAKGSWQTGGVGENNGIFQFSGNSGAVNPSQKSGSVLYPGTIHFTGHGGTLDIKFSNMEIQFNGNSGQLLVNARSNTTEGQARDFGRIALANLSFSSLETSATSASGTATPTLTAVGSEAFGSFYSAGEALDQLNFSAQLGGSANCAAGQGGAANAAATGTGSAADAEALLNEESGASVMDEVETDTTNNPQAAEGGDQFSIKPTGADSQGNFNDSRVASYILLAALFVVGGVALSSFTRRNPTAS</sequence>
<keyword evidence="2" id="KW-0812">Transmembrane</keyword>
<organism evidence="4 5">
    <name type="scientific">Corynebacterium suicordis DSM 45110</name>
    <dbReference type="NCBI Taxonomy" id="1121369"/>
    <lineage>
        <taxon>Bacteria</taxon>
        <taxon>Bacillati</taxon>
        <taxon>Actinomycetota</taxon>
        <taxon>Actinomycetes</taxon>
        <taxon>Mycobacteriales</taxon>
        <taxon>Corynebacteriaceae</taxon>
        <taxon>Corynebacterium</taxon>
    </lineage>
</organism>
<name>A0ABR9ZGU8_9CORY</name>
<keyword evidence="2" id="KW-1133">Transmembrane helix</keyword>
<dbReference type="EMBL" id="JADKMY010000001">
    <property type="protein sequence ID" value="MBF4552622.1"/>
    <property type="molecule type" value="Genomic_DNA"/>
</dbReference>
<protein>
    <submittedName>
        <fullName evidence="4">HtaA domain-containing protein</fullName>
    </submittedName>
</protein>
<feature type="compositionally biased region" description="Low complexity" evidence="1">
    <location>
        <begin position="256"/>
        <end position="287"/>
    </location>
</feature>
<feature type="compositionally biased region" description="Low complexity" evidence="1">
    <location>
        <begin position="240"/>
        <end position="249"/>
    </location>
</feature>
<evidence type="ECO:0000256" key="2">
    <source>
        <dbReference type="SAM" id="Phobius"/>
    </source>
</evidence>
<comment type="caution">
    <text evidence="4">The sequence shown here is derived from an EMBL/GenBank/DDBJ whole genome shotgun (WGS) entry which is preliminary data.</text>
</comment>
<dbReference type="InterPro" id="IPR007331">
    <property type="entry name" value="Htaa"/>
</dbReference>
<evidence type="ECO:0000259" key="3">
    <source>
        <dbReference type="Pfam" id="PF04213"/>
    </source>
</evidence>
<feature type="transmembrane region" description="Helical" evidence="2">
    <location>
        <begin position="537"/>
        <end position="557"/>
    </location>
</feature>
<evidence type="ECO:0000256" key="1">
    <source>
        <dbReference type="SAM" id="MobiDB-lite"/>
    </source>
</evidence>
<feature type="domain" description="Htaa" evidence="3">
    <location>
        <begin position="303"/>
        <end position="456"/>
    </location>
</feature>
<gene>
    <name evidence="4" type="ORF">IRY30_00790</name>
</gene>
<dbReference type="RefSeq" id="WP_194555519.1">
    <property type="nucleotide sequence ID" value="NZ_JADKMY010000001.1"/>
</dbReference>
<feature type="domain" description="Htaa" evidence="3">
    <location>
        <begin position="53"/>
        <end position="210"/>
    </location>
</feature>
<keyword evidence="2" id="KW-0472">Membrane</keyword>
<keyword evidence="5" id="KW-1185">Reference proteome</keyword>
<evidence type="ECO:0000313" key="5">
    <source>
        <dbReference type="Proteomes" id="UP000635902"/>
    </source>
</evidence>
<dbReference type="Pfam" id="PF04213">
    <property type="entry name" value="HtaA"/>
    <property type="match status" value="2"/>
</dbReference>
<feature type="region of interest" description="Disordered" evidence="1">
    <location>
        <begin position="499"/>
        <end position="527"/>
    </location>
</feature>
<proteinExistence type="predicted"/>
<evidence type="ECO:0000313" key="4">
    <source>
        <dbReference type="EMBL" id="MBF4552622.1"/>
    </source>
</evidence>
<dbReference type="Proteomes" id="UP000635902">
    <property type="component" value="Unassembled WGS sequence"/>
</dbReference>